<accession>T1CD27</accession>
<evidence type="ECO:0000256" key="2">
    <source>
        <dbReference type="ARBA" id="ARBA00022676"/>
    </source>
</evidence>
<evidence type="ECO:0000256" key="1">
    <source>
        <dbReference type="ARBA" id="ARBA00006739"/>
    </source>
</evidence>
<dbReference type="EMBL" id="AUZY01000195">
    <property type="protein sequence ID" value="EQD79338.1"/>
    <property type="molecule type" value="Genomic_DNA"/>
</dbReference>
<gene>
    <name evidence="5" type="ORF">B1B_00252</name>
</gene>
<dbReference type="Pfam" id="PF00535">
    <property type="entry name" value="Glycos_transf_2"/>
    <property type="match status" value="1"/>
</dbReference>
<dbReference type="InterPro" id="IPR029044">
    <property type="entry name" value="Nucleotide-diphossugar_trans"/>
</dbReference>
<keyword evidence="3 5" id="KW-0808">Transferase</keyword>
<reference evidence="5" key="2">
    <citation type="journal article" date="2014" name="ISME J.">
        <title>Microbial stratification in low pH oxic and suboxic macroscopic growths along an acid mine drainage.</title>
        <authorList>
            <person name="Mendez-Garcia C."/>
            <person name="Mesa V."/>
            <person name="Sprenger R.R."/>
            <person name="Richter M."/>
            <person name="Diez M.S."/>
            <person name="Solano J."/>
            <person name="Bargiela R."/>
            <person name="Golyshina O.V."/>
            <person name="Manteca A."/>
            <person name="Ramos J.L."/>
            <person name="Gallego J.R."/>
            <person name="Llorente I."/>
            <person name="Martins Dos Santos V.A."/>
            <person name="Jensen O.N."/>
            <person name="Pelaez A.I."/>
            <person name="Sanchez J."/>
            <person name="Ferrer M."/>
        </authorList>
    </citation>
    <scope>NUCLEOTIDE SEQUENCE</scope>
</reference>
<dbReference type="SUPFAM" id="SSF53448">
    <property type="entry name" value="Nucleotide-diphospho-sugar transferases"/>
    <property type="match status" value="1"/>
</dbReference>
<keyword evidence="2" id="KW-0328">Glycosyltransferase</keyword>
<comment type="similarity">
    <text evidence="1">Belongs to the glycosyltransferase 2 family.</text>
</comment>
<reference evidence="5" key="1">
    <citation type="submission" date="2013-08" db="EMBL/GenBank/DDBJ databases">
        <authorList>
            <person name="Mendez C."/>
            <person name="Richter M."/>
            <person name="Ferrer M."/>
            <person name="Sanchez J."/>
        </authorList>
    </citation>
    <scope>NUCLEOTIDE SEQUENCE</scope>
</reference>
<feature type="domain" description="Glycosyltransferase 2-like" evidence="4">
    <location>
        <begin position="3"/>
        <end position="70"/>
    </location>
</feature>
<dbReference type="InterPro" id="IPR001173">
    <property type="entry name" value="Glyco_trans_2-like"/>
</dbReference>
<dbReference type="GO" id="GO:0016757">
    <property type="term" value="F:glycosyltransferase activity"/>
    <property type="evidence" value="ECO:0007669"/>
    <property type="project" value="UniProtKB-KW"/>
</dbReference>
<dbReference type="AlphaFoldDB" id="T1CD27"/>
<evidence type="ECO:0000259" key="4">
    <source>
        <dbReference type="Pfam" id="PF00535"/>
    </source>
</evidence>
<organism evidence="5">
    <name type="scientific">mine drainage metagenome</name>
    <dbReference type="NCBI Taxonomy" id="410659"/>
    <lineage>
        <taxon>unclassified sequences</taxon>
        <taxon>metagenomes</taxon>
        <taxon>ecological metagenomes</taxon>
    </lineage>
</organism>
<name>T1CD27_9ZZZZ</name>
<proteinExistence type="inferred from homology"/>
<evidence type="ECO:0000313" key="5">
    <source>
        <dbReference type="EMBL" id="EQD79338.1"/>
    </source>
</evidence>
<protein>
    <submittedName>
        <fullName evidence="5">Glycosyl transferase family protein</fullName>
    </submittedName>
</protein>
<feature type="non-terminal residue" evidence="5">
    <location>
        <position position="1"/>
    </location>
</feature>
<dbReference type="Gene3D" id="3.90.550.10">
    <property type="entry name" value="Spore Coat Polysaccharide Biosynthesis Protein SpsA, Chain A"/>
    <property type="match status" value="1"/>
</dbReference>
<dbReference type="PANTHER" id="PTHR43179">
    <property type="entry name" value="RHAMNOSYLTRANSFERASE WBBL"/>
    <property type="match status" value="1"/>
</dbReference>
<evidence type="ECO:0000256" key="3">
    <source>
        <dbReference type="ARBA" id="ARBA00022679"/>
    </source>
</evidence>
<comment type="caution">
    <text evidence="5">The sequence shown here is derived from an EMBL/GenBank/DDBJ whole genome shotgun (WGS) entry which is preliminary data.</text>
</comment>
<sequence>AAELVVVDNGSQDGSCQWFERQPGVLVIRNRRNRGFAVAVNQGIAACTSELVLLCNLDVVLDPGFVAAAVAR</sequence>
<dbReference type="PANTHER" id="PTHR43179:SF12">
    <property type="entry name" value="GALACTOFURANOSYLTRANSFERASE GLFT2"/>
    <property type="match status" value="1"/>
</dbReference>